<accession>A0A918Q5A7</accession>
<reference evidence="2" key="1">
    <citation type="journal article" date="2014" name="Int. J. Syst. Evol. Microbiol.">
        <title>Complete genome sequence of Corynebacterium casei LMG S-19264T (=DSM 44701T), isolated from a smear-ripened cheese.</title>
        <authorList>
            <consortium name="US DOE Joint Genome Institute (JGI-PGF)"/>
            <person name="Walter F."/>
            <person name="Albersmeier A."/>
            <person name="Kalinowski J."/>
            <person name="Ruckert C."/>
        </authorList>
    </citation>
    <scope>NUCLEOTIDE SEQUENCE</scope>
    <source>
        <strain evidence="2">KCTC 12368</strain>
    </source>
</reference>
<keyword evidence="1" id="KW-0732">Signal</keyword>
<feature type="chain" id="PRO_5037277418" description="DUF4843 domain-containing protein" evidence="1">
    <location>
        <begin position="30"/>
        <end position="226"/>
    </location>
</feature>
<protein>
    <recommendedName>
        <fullName evidence="4">DUF4843 domain-containing protein</fullName>
    </recommendedName>
</protein>
<dbReference type="RefSeq" id="WP_018475318.1">
    <property type="nucleotide sequence ID" value="NZ_BMWX01000005.1"/>
</dbReference>
<evidence type="ECO:0008006" key="4">
    <source>
        <dbReference type="Google" id="ProtNLM"/>
    </source>
</evidence>
<reference evidence="2" key="2">
    <citation type="submission" date="2020-09" db="EMBL/GenBank/DDBJ databases">
        <authorList>
            <person name="Sun Q."/>
            <person name="Kim S."/>
        </authorList>
    </citation>
    <scope>NUCLEOTIDE SEQUENCE</scope>
    <source>
        <strain evidence="2">KCTC 12368</strain>
    </source>
</reference>
<dbReference type="EMBL" id="BMWX01000005">
    <property type="protein sequence ID" value="GGZ34296.1"/>
    <property type="molecule type" value="Genomic_DNA"/>
</dbReference>
<proteinExistence type="predicted"/>
<evidence type="ECO:0000313" key="2">
    <source>
        <dbReference type="EMBL" id="GGZ34296.1"/>
    </source>
</evidence>
<evidence type="ECO:0000256" key="1">
    <source>
        <dbReference type="SAM" id="SignalP"/>
    </source>
</evidence>
<feature type="signal peptide" evidence="1">
    <location>
        <begin position="1"/>
        <end position="29"/>
    </location>
</feature>
<keyword evidence="3" id="KW-1185">Reference proteome</keyword>
<dbReference type="AlphaFoldDB" id="A0A918Q5A7"/>
<organism evidence="2 3">
    <name type="scientific">Echinicola pacifica</name>
    <dbReference type="NCBI Taxonomy" id="346377"/>
    <lineage>
        <taxon>Bacteria</taxon>
        <taxon>Pseudomonadati</taxon>
        <taxon>Bacteroidota</taxon>
        <taxon>Cytophagia</taxon>
        <taxon>Cytophagales</taxon>
        <taxon>Cyclobacteriaceae</taxon>
        <taxon>Echinicola</taxon>
    </lineage>
</organism>
<evidence type="ECO:0000313" key="3">
    <source>
        <dbReference type="Proteomes" id="UP000619457"/>
    </source>
</evidence>
<name>A0A918Q5A7_9BACT</name>
<gene>
    <name evidence="2" type="ORF">GCM10007049_29580</name>
</gene>
<sequence>MGTNAIVKKAGLLAQLLLVLILASFSCEDDDTLYLSKAFQLPIDVIPQKEIFKVGNTIYVNINFPKILSDKDKTVQYLFEDYDFGTSVRIVELKDKTQPLAGQPGSIQSFKFINQVGGIYPFGAGGGELKLVFTGDTYIYKGKIILKKPGIYNISFMSDFSSIATVVKAPSGYKHIIAGVGPSFTLVNSGIPLNYHLFVKYTASEFETSDDSDTQARSFFPFVVVE</sequence>
<dbReference type="Proteomes" id="UP000619457">
    <property type="component" value="Unassembled WGS sequence"/>
</dbReference>
<comment type="caution">
    <text evidence="2">The sequence shown here is derived from an EMBL/GenBank/DDBJ whole genome shotgun (WGS) entry which is preliminary data.</text>
</comment>